<dbReference type="EMBL" id="CP041695">
    <property type="protein sequence ID" value="QDP83797.1"/>
    <property type="molecule type" value="Genomic_DNA"/>
</dbReference>
<keyword evidence="2" id="KW-0732">Signal</keyword>
<dbReference type="KEGG" id="nod:FOH10_27455"/>
<dbReference type="AlphaFoldDB" id="A0A516NY11"/>
<evidence type="ECO:0000313" key="4">
    <source>
        <dbReference type="Proteomes" id="UP000317039"/>
    </source>
</evidence>
<evidence type="ECO:0000313" key="3">
    <source>
        <dbReference type="EMBL" id="QDP83797.1"/>
    </source>
</evidence>
<name>A0A516NY11_9NOCA</name>
<evidence type="ECO:0000256" key="2">
    <source>
        <dbReference type="SAM" id="SignalP"/>
    </source>
</evidence>
<evidence type="ECO:0000256" key="1">
    <source>
        <dbReference type="SAM" id="MobiDB-lite"/>
    </source>
</evidence>
<proteinExistence type="predicted"/>
<reference evidence="3 4" key="1">
    <citation type="submission" date="2019-07" db="EMBL/GenBank/DDBJ databases">
        <title>Complete Genome Sequence and Methylome Analysis of Nocardia otitidis-caviarum NEB252.</title>
        <authorList>
            <person name="Fomenkov A."/>
            <person name="Anton B.P."/>
            <person name="Vincze T."/>
            <person name="Roberts R.J."/>
        </authorList>
    </citation>
    <scope>NUCLEOTIDE SEQUENCE [LARGE SCALE GENOMIC DNA]</scope>
    <source>
        <strain evidence="3 4">NEB252</strain>
    </source>
</reference>
<feature type="chain" id="PRO_5022236418" evidence="2">
    <location>
        <begin position="21"/>
        <end position="249"/>
    </location>
</feature>
<organism evidence="3 4">
    <name type="scientific">Nocardia otitidiscaviarum</name>
    <dbReference type="NCBI Taxonomy" id="1823"/>
    <lineage>
        <taxon>Bacteria</taxon>
        <taxon>Bacillati</taxon>
        <taxon>Actinomycetota</taxon>
        <taxon>Actinomycetes</taxon>
        <taxon>Mycobacteriales</taxon>
        <taxon>Nocardiaceae</taxon>
        <taxon>Nocardia</taxon>
    </lineage>
</organism>
<feature type="compositionally biased region" description="Pro residues" evidence="1">
    <location>
        <begin position="22"/>
        <end position="33"/>
    </location>
</feature>
<feature type="signal peptide" evidence="2">
    <location>
        <begin position="1"/>
        <end position="20"/>
    </location>
</feature>
<sequence>MRVAAAAMCAGLLGAGAAGAEPPSPGGPMPPAEAPVDGPANLDGLTVRVRPDGGYLTGVTVEFDRTSRTESGEKPAAAQQFVFLFDRSVRINAERFPTCARAVLAARGPAGCPAGSQVGVGAAEIYPDRSAQVLVFNTRYANGDRGVLITIPATGGILENTLEPVSDGYRADYGVALDELLPSPLPAAQRPATTRFRVTFGATRTDHTGTHSYLESFALPGTPLKFALWSHFVTGQIIEPTAYAPRPLG</sequence>
<accession>A0A516NY11</accession>
<gene>
    <name evidence="3" type="ORF">FOH10_27455</name>
</gene>
<protein>
    <submittedName>
        <fullName evidence="3">Uncharacterized protein</fullName>
    </submittedName>
</protein>
<feature type="region of interest" description="Disordered" evidence="1">
    <location>
        <begin position="18"/>
        <end position="44"/>
    </location>
</feature>
<dbReference type="Proteomes" id="UP000317039">
    <property type="component" value="Chromosome"/>
</dbReference>